<reference evidence="1 2" key="1">
    <citation type="submission" date="2018-06" db="EMBL/GenBank/DDBJ databases">
        <title>A transcriptomic atlas of mushroom development highlights an independent origin of complex multicellularity.</title>
        <authorList>
            <consortium name="DOE Joint Genome Institute"/>
            <person name="Krizsan K."/>
            <person name="Almasi E."/>
            <person name="Merenyi Z."/>
            <person name="Sahu N."/>
            <person name="Viragh M."/>
            <person name="Koszo T."/>
            <person name="Mondo S."/>
            <person name="Kiss B."/>
            <person name="Balint B."/>
            <person name="Kues U."/>
            <person name="Barry K."/>
            <person name="Hegedus J.C."/>
            <person name="Henrissat B."/>
            <person name="Johnson J."/>
            <person name="Lipzen A."/>
            <person name="Ohm R."/>
            <person name="Nagy I."/>
            <person name="Pangilinan J."/>
            <person name="Yan J."/>
            <person name="Xiong Y."/>
            <person name="Grigoriev I.V."/>
            <person name="Hibbett D.S."/>
            <person name="Nagy L.G."/>
        </authorList>
    </citation>
    <scope>NUCLEOTIDE SEQUENCE [LARGE SCALE GENOMIC DNA]</scope>
    <source>
        <strain evidence="1 2">SZMC22713</strain>
    </source>
</reference>
<organism evidence="1 2">
    <name type="scientific">Rickenella mellea</name>
    <dbReference type="NCBI Taxonomy" id="50990"/>
    <lineage>
        <taxon>Eukaryota</taxon>
        <taxon>Fungi</taxon>
        <taxon>Dikarya</taxon>
        <taxon>Basidiomycota</taxon>
        <taxon>Agaricomycotina</taxon>
        <taxon>Agaricomycetes</taxon>
        <taxon>Hymenochaetales</taxon>
        <taxon>Rickenellaceae</taxon>
        <taxon>Rickenella</taxon>
    </lineage>
</organism>
<dbReference type="Proteomes" id="UP000294933">
    <property type="component" value="Unassembled WGS sequence"/>
</dbReference>
<dbReference type="InterPro" id="IPR032675">
    <property type="entry name" value="LRR_dom_sf"/>
</dbReference>
<sequence length="517" mass="57654">MDAQIPLQDLLHTNCLPTDIQRPYARNFVEKSTSKLSEVDADLAGSIAETTRLRLERDAISADLQRHEMLLSPARRLLSIPELIGEICLHCILDPTDQVITRNSFLLPSPYNYSCGMRDDPLTLSHVCRVWRRVALPTPRLWASFRLFADQRSIVPVNERLSRSQSHPLSFAIQLRSYDMSIQDSPVIAALAKHQNRWKYVFVNGTGSIKDFLSSVSDTYPVLEKLHLSIEAISLRGNHRCLDTAIAAPNLIQLELKGCVLISDKLSLPNLRVLIIYDSSKTTSWDYCLSMCRLHPTLEKAMFHISPTTTISSDENIVVLPSLKALHLSITFAHASVPPDASPLLVKIRAPALKKLLIRSESGVTQSIQESILPFLKRSSATLASFYLDGNYSDMGSLTEFLEHLPHLQELSLSSRHLNSDDLLTHLRKPIFKHTPNVLCAPELAVIGPIWSNPTLASMVDFIVSRSSNVTGALREVVVKSRQSADELRSHPGISECIKKGLQVIFRKSPTCSSSGY</sequence>
<keyword evidence="2" id="KW-1185">Reference proteome</keyword>
<protein>
    <recommendedName>
        <fullName evidence="3">F-box domain-containing protein</fullName>
    </recommendedName>
</protein>
<evidence type="ECO:0000313" key="2">
    <source>
        <dbReference type="Proteomes" id="UP000294933"/>
    </source>
</evidence>
<dbReference type="STRING" id="50990.A0A4Y7PZ86"/>
<dbReference type="Gene3D" id="3.80.10.10">
    <property type="entry name" value="Ribonuclease Inhibitor"/>
    <property type="match status" value="1"/>
</dbReference>
<dbReference type="AlphaFoldDB" id="A0A4Y7PZ86"/>
<dbReference type="SUPFAM" id="SSF52047">
    <property type="entry name" value="RNI-like"/>
    <property type="match status" value="1"/>
</dbReference>
<name>A0A4Y7PZ86_9AGAM</name>
<gene>
    <name evidence="1" type="ORF">BD410DRAFT_841125</name>
</gene>
<dbReference type="EMBL" id="ML170186">
    <property type="protein sequence ID" value="TDL20693.1"/>
    <property type="molecule type" value="Genomic_DNA"/>
</dbReference>
<dbReference type="VEuPathDB" id="FungiDB:BD410DRAFT_841125"/>
<dbReference type="OrthoDB" id="3365698at2759"/>
<proteinExistence type="predicted"/>
<accession>A0A4Y7PZ86</accession>
<evidence type="ECO:0000313" key="1">
    <source>
        <dbReference type="EMBL" id="TDL20693.1"/>
    </source>
</evidence>
<evidence type="ECO:0008006" key="3">
    <source>
        <dbReference type="Google" id="ProtNLM"/>
    </source>
</evidence>